<organism evidence="2 3">
    <name type="scientific">Saccharothrix variisporea</name>
    <dbReference type="NCBI Taxonomy" id="543527"/>
    <lineage>
        <taxon>Bacteria</taxon>
        <taxon>Bacillati</taxon>
        <taxon>Actinomycetota</taxon>
        <taxon>Actinomycetes</taxon>
        <taxon>Pseudonocardiales</taxon>
        <taxon>Pseudonocardiaceae</taxon>
        <taxon>Saccharothrix</taxon>
    </lineage>
</organism>
<reference evidence="2 3" key="1">
    <citation type="submission" date="2018-10" db="EMBL/GenBank/DDBJ databases">
        <title>Sequencing the genomes of 1000 actinobacteria strains.</title>
        <authorList>
            <person name="Klenk H.-P."/>
        </authorList>
    </citation>
    <scope>NUCLEOTIDE SEQUENCE [LARGE SCALE GENOMIC DNA]</scope>
    <source>
        <strain evidence="2 3">DSM 43911</strain>
    </source>
</reference>
<dbReference type="SUPFAM" id="SSF103088">
    <property type="entry name" value="OmpA-like"/>
    <property type="match status" value="1"/>
</dbReference>
<evidence type="ECO:0000313" key="3">
    <source>
        <dbReference type="Proteomes" id="UP000272729"/>
    </source>
</evidence>
<evidence type="ECO:0000313" key="2">
    <source>
        <dbReference type="EMBL" id="RKT72849.1"/>
    </source>
</evidence>
<sequence>MARMTGGGRGGRPLLPLAVAAVVIPAAVTAFGFTVYGEEITGALPFSSTPATPSHLVKPPTKLPLPTRPTPEPAQPPPPPPSPELVRQNVLSLFSSNGVKGITFAPGTTDHVGRGEAVQTGVGNLLGGVPGAVVTLVAHAWNGETVTHRCDVLAMRRAALVRDFLVARGVPAEAISTEVVVDPVWGPPSDGGPQVDVLVG</sequence>
<dbReference type="InterPro" id="IPR036737">
    <property type="entry name" value="OmpA-like_sf"/>
</dbReference>
<keyword evidence="3" id="KW-1185">Reference proteome</keyword>
<protein>
    <recommendedName>
        <fullName evidence="4">Outer membrane protein OmpA-like peptidoglycan-associated protein</fullName>
    </recommendedName>
</protein>
<dbReference type="EMBL" id="RBXR01000001">
    <property type="protein sequence ID" value="RKT72849.1"/>
    <property type="molecule type" value="Genomic_DNA"/>
</dbReference>
<evidence type="ECO:0008006" key="4">
    <source>
        <dbReference type="Google" id="ProtNLM"/>
    </source>
</evidence>
<comment type="caution">
    <text evidence="2">The sequence shown here is derived from an EMBL/GenBank/DDBJ whole genome shotgun (WGS) entry which is preliminary data.</text>
</comment>
<name>A0A495XGK3_9PSEU</name>
<accession>A0A495XGK3</accession>
<dbReference type="Proteomes" id="UP000272729">
    <property type="component" value="Unassembled WGS sequence"/>
</dbReference>
<dbReference type="AlphaFoldDB" id="A0A495XGK3"/>
<feature type="compositionally biased region" description="Pro residues" evidence="1">
    <location>
        <begin position="61"/>
        <end position="83"/>
    </location>
</feature>
<feature type="region of interest" description="Disordered" evidence="1">
    <location>
        <begin position="47"/>
        <end position="84"/>
    </location>
</feature>
<gene>
    <name evidence="2" type="ORF">DFJ66_6173</name>
</gene>
<proteinExistence type="predicted"/>
<evidence type="ECO:0000256" key="1">
    <source>
        <dbReference type="SAM" id="MobiDB-lite"/>
    </source>
</evidence>